<dbReference type="RefSeq" id="XP_040672376.1">
    <property type="nucleotide sequence ID" value="XM_040813435.1"/>
</dbReference>
<dbReference type="GeneID" id="63728946"/>
<dbReference type="STRING" id="1036611.A0A1L9PYM4"/>
<feature type="chain" id="PRO_5012318414" description="Mid2 domain-containing protein" evidence="3">
    <location>
        <begin position="32"/>
        <end position="269"/>
    </location>
</feature>
<accession>A0A1L9PYM4</accession>
<keyword evidence="2" id="KW-1133">Transmembrane helix</keyword>
<dbReference type="VEuPathDB" id="FungiDB:ASPVEDRAFT_45964"/>
<sequence>MTGTITTPGAGLVLLLCLQILPFLLPISVQANEATPCYAPNTERLDDRFMPCISMEGMDSMCCRLNDHDPDICKPNGLCYWENVDGGGRNGWYRGLCTSQDWDTPNCLPKTICADDDAGGNSSYTSQLNDCENGNYCCGSNSTCCTDDKMFTLSPTLVPIGSSASSSAAATVTATVSGKADSSTKTAIGLGVGIPLGVLAIVGAGGGFLWGRRSMKAKYARIQNQGVNMPLGVFGGGAMDQADSKSVHEADVVQPRPQPLELPAGRDDR</sequence>
<dbReference type="AlphaFoldDB" id="A0A1L9PYM4"/>
<feature type="region of interest" description="Disordered" evidence="1">
    <location>
        <begin position="243"/>
        <end position="269"/>
    </location>
</feature>
<dbReference type="EMBL" id="KV878135">
    <property type="protein sequence ID" value="OJJ06614.1"/>
    <property type="molecule type" value="Genomic_DNA"/>
</dbReference>
<name>A0A1L9PYM4_ASPVE</name>
<evidence type="ECO:0000256" key="1">
    <source>
        <dbReference type="SAM" id="MobiDB-lite"/>
    </source>
</evidence>
<feature type="transmembrane region" description="Helical" evidence="2">
    <location>
        <begin position="187"/>
        <end position="211"/>
    </location>
</feature>
<keyword evidence="2" id="KW-0472">Membrane</keyword>
<evidence type="ECO:0000313" key="4">
    <source>
        <dbReference type="EMBL" id="OJJ06614.1"/>
    </source>
</evidence>
<dbReference type="OrthoDB" id="5215637at2759"/>
<gene>
    <name evidence="4" type="ORF">ASPVEDRAFT_45964</name>
</gene>
<keyword evidence="3" id="KW-0732">Signal</keyword>
<organism evidence="4 5">
    <name type="scientific">Aspergillus versicolor CBS 583.65</name>
    <dbReference type="NCBI Taxonomy" id="1036611"/>
    <lineage>
        <taxon>Eukaryota</taxon>
        <taxon>Fungi</taxon>
        <taxon>Dikarya</taxon>
        <taxon>Ascomycota</taxon>
        <taxon>Pezizomycotina</taxon>
        <taxon>Eurotiomycetes</taxon>
        <taxon>Eurotiomycetidae</taxon>
        <taxon>Eurotiales</taxon>
        <taxon>Aspergillaceae</taxon>
        <taxon>Aspergillus</taxon>
        <taxon>Aspergillus subgen. Nidulantes</taxon>
    </lineage>
</organism>
<evidence type="ECO:0000313" key="5">
    <source>
        <dbReference type="Proteomes" id="UP000184073"/>
    </source>
</evidence>
<keyword evidence="5" id="KW-1185">Reference proteome</keyword>
<feature type="signal peptide" evidence="3">
    <location>
        <begin position="1"/>
        <end position="31"/>
    </location>
</feature>
<protein>
    <recommendedName>
        <fullName evidence="6">Mid2 domain-containing protein</fullName>
    </recommendedName>
</protein>
<evidence type="ECO:0000256" key="3">
    <source>
        <dbReference type="SAM" id="SignalP"/>
    </source>
</evidence>
<dbReference type="Proteomes" id="UP000184073">
    <property type="component" value="Unassembled WGS sequence"/>
</dbReference>
<evidence type="ECO:0008006" key="6">
    <source>
        <dbReference type="Google" id="ProtNLM"/>
    </source>
</evidence>
<proteinExistence type="predicted"/>
<keyword evidence="2" id="KW-0812">Transmembrane</keyword>
<evidence type="ECO:0000256" key="2">
    <source>
        <dbReference type="SAM" id="Phobius"/>
    </source>
</evidence>
<reference evidence="5" key="1">
    <citation type="journal article" date="2017" name="Genome Biol.">
        <title>Comparative genomics reveals high biological diversity and specific adaptations in the industrially and medically important fungal genus Aspergillus.</title>
        <authorList>
            <person name="de Vries R.P."/>
            <person name="Riley R."/>
            <person name="Wiebenga A."/>
            <person name="Aguilar-Osorio G."/>
            <person name="Amillis S."/>
            <person name="Uchima C.A."/>
            <person name="Anderluh G."/>
            <person name="Asadollahi M."/>
            <person name="Askin M."/>
            <person name="Barry K."/>
            <person name="Battaglia E."/>
            <person name="Bayram O."/>
            <person name="Benocci T."/>
            <person name="Braus-Stromeyer S.A."/>
            <person name="Caldana C."/>
            <person name="Canovas D."/>
            <person name="Cerqueira G.C."/>
            <person name="Chen F."/>
            <person name="Chen W."/>
            <person name="Choi C."/>
            <person name="Clum A."/>
            <person name="Dos Santos R.A."/>
            <person name="Damasio A.R."/>
            <person name="Diallinas G."/>
            <person name="Emri T."/>
            <person name="Fekete E."/>
            <person name="Flipphi M."/>
            <person name="Freyberg S."/>
            <person name="Gallo A."/>
            <person name="Gournas C."/>
            <person name="Habgood R."/>
            <person name="Hainaut M."/>
            <person name="Harispe M.L."/>
            <person name="Henrissat B."/>
            <person name="Hilden K.S."/>
            <person name="Hope R."/>
            <person name="Hossain A."/>
            <person name="Karabika E."/>
            <person name="Karaffa L."/>
            <person name="Karanyi Z."/>
            <person name="Krasevec N."/>
            <person name="Kuo A."/>
            <person name="Kusch H."/>
            <person name="LaButti K."/>
            <person name="Lagendijk E.L."/>
            <person name="Lapidus A."/>
            <person name="Levasseur A."/>
            <person name="Lindquist E."/>
            <person name="Lipzen A."/>
            <person name="Logrieco A.F."/>
            <person name="MacCabe A."/>
            <person name="Maekelae M.R."/>
            <person name="Malavazi I."/>
            <person name="Melin P."/>
            <person name="Meyer V."/>
            <person name="Mielnichuk N."/>
            <person name="Miskei M."/>
            <person name="Molnar A.P."/>
            <person name="Mule G."/>
            <person name="Ngan C.Y."/>
            <person name="Orejas M."/>
            <person name="Orosz E."/>
            <person name="Ouedraogo J.P."/>
            <person name="Overkamp K.M."/>
            <person name="Park H.-S."/>
            <person name="Perrone G."/>
            <person name="Piumi F."/>
            <person name="Punt P.J."/>
            <person name="Ram A.F."/>
            <person name="Ramon A."/>
            <person name="Rauscher S."/>
            <person name="Record E."/>
            <person name="Riano-Pachon D.M."/>
            <person name="Robert V."/>
            <person name="Roehrig J."/>
            <person name="Ruller R."/>
            <person name="Salamov A."/>
            <person name="Salih N.S."/>
            <person name="Samson R.A."/>
            <person name="Sandor E."/>
            <person name="Sanguinetti M."/>
            <person name="Schuetze T."/>
            <person name="Sepcic K."/>
            <person name="Shelest E."/>
            <person name="Sherlock G."/>
            <person name="Sophianopoulou V."/>
            <person name="Squina F.M."/>
            <person name="Sun H."/>
            <person name="Susca A."/>
            <person name="Todd R.B."/>
            <person name="Tsang A."/>
            <person name="Unkles S.E."/>
            <person name="van de Wiele N."/>
            <person name="van Rossen-Uffink D."/>
            <person name="Oliveira J.V."/>
            <person name="Vesth T.C."/>
            <person name="Visser J."/>
            <person name="Yu J.-H."/>
            <person name="Zhou M."/>
            <person name="Andersen M.R."/>
            <person name="Archer D.B."/>
            <person name="Baker S.E."/>
            <person name="Benoit I."/>
            <person name="Brakhage A.A."/>
            <person name="Braus G.H."/>
            <person name="Fischer R."/>
            <person name="Frisvad J.C."/>
            <person name="Goldman G.H."/>
            <person name="Houbraken J."/>
            <person name="Oakley B."/>
            <person name="Pocsi I."/>
            <person name="Scazzocchio C."/>
            <person name="Seiboth B."/>
            <person name="vanKuyk P.A."/>
            <person name="Wortman J."/>
            <person name="Dyer P.S."/>
            <person name="Grigoriev I.V."/>
        </authorList>
    </citation>
    <scope>NUCLEOTIDE SEQUENCE [LARGE SCALE GENOMIC DNA]</scope>
    <source>
        <strain evidence="5">CBS 583.65</strain>
    </source>
</reference>